<dbReference type="RefSeq" id="YP_004539104.1">
    <property type="nucleotide sequence ID" value="NC_015585.1"/>
</dbReference>
<dbReference type="GeneID" id="10894611"/>
<evidence type="ECO:0000313" key="3">
    <source>
        <dbReference type="Proteomes" id="UP000008465"/>
    </source>
</evidence>
<dbReference type="Pfam" id="PF18909">
    <property type="entry name" value="dGTP_diPhyd_N"/>
    <property type="match status" value="1"/>
</dbReference>
<dbReference type="OrthoDB" id="10560at10239"/>
<dbReference type="Proteomes" id="UP000008465">
    <property type="component" value="Segment"/>
</dbReference>
<keyword evidence="3" id="KW-1185">Reference proteome</keyword>
<reference evidence="3" key="1">
    <citation type="journal article" date="2011" name="Appl. Environ. Microbiol.">
        <title>Bacteriophages LIMElight and LIMEzero of Pantoea agglomerans, belonging to the "phiKMV-like viruses".</title>
        <authorList>
            <person name="Adriaenssens E.M."/>
            <person name="Ceyssens P.J."/>
            <person name="Dunon V."/>
            <person name="Ackermann H.W."/>
            <person name="Van Vaerenbergh J."/>
            <person name="Maes M."/>
            <person name="De Proft M."/>
            <person name="Lavigne R."/>
        </authorList>
    </citation>
    <scope>NUCLEOTIDE SEQUENCE [LARGE SCALE GENOMIC DNA]</scope>
</reference>
<accession>F4N9T4</accession>
<proteinExistence type="predicted"/>
<feature type="domain" description="dATP/dGTP diphosphohydrolase N-terminal" evidence="1">
    <location>
        <begin position="81"/>
        <end position="175"/>
    </location>
</feature>
<dbReference type="KEGG" id="vg:10894611"/>
<dbReference type="InterPro" id="IPR044038">
    <property type="entry name" value="dATP/dGTP_diPOhydrolase_N"/>
</dbReference>
<dbReference type="EMBL" id="FR751545">
    <property type="protein sequence ID" value="CBY88562.1"/>
    <property type="molecule type" value="Genomic_DNA"/>
</dbReference>
<protein>
    <recommendedName>
        <fullName evidence="1">dATP/dGTP diphosphohydrolase N-terminal domain-containing protein</fullName>
    </recommendedName>
</protein>
<organism evidence="2 3">
    <name type="scientific">Pantoea phage LIMEzero</name>
    <dbReference type="NCBI Taxonomy" id="943335"/>
    <lineage>
        <taxon>Viruses</taxon>
        <taxon>Duplodnaviria</taxon>
        <taxon>Heunggongvirae</taxon>
        <taxon>Uroviricota</taxon>
        <taxon>Caudoviricetes</taxon>
        <taxon>Autographivirales</taxon>
        <taxon>Autoscriptoviridae</taxon>
        <taxon>Stentvirinae</taxon>
        <taxon>Waewaevirus</taxon>
        <taxon>Waewaevirus limezero</taxon>
    </lineage>
</organism>
<evidence type="ECO:0000313" key="2">
    <source>
        <dbReference type="EMBL" id="CBY88562.1"/>
    </source>
</evidence>
<name>F4N9T4_9CAUD</name>
<sequence>MNMSDFENLTAGTKLVCVDAWEGEPQLVNGEIYTYSYVSGAGYIRLQETEGMGWRPDRFELCPTQAAVAEPTQKETGAVGTGMKFDGDKPRMDLLFDGMPHALEAVGQVLTFGARKYAAHSWQTVEGGEQRYKAALIRHLTAVGKGEALDSESNLHHLAHLACNALFILELELRKCKE</sequence>
<evidence type="ECO:0000259" key="1">
    <source>
        <dbReference type="Pfam" id="PF18909"/>
    </source>
</evidence>